<dbReference type="PANTHER" id="PTHR23313">
    <property type="entry name" value="TSEC1-RELATED"/>
    <property type="match status" value="1"/>
</dbReference>
<dbReference type="OrthoDB" id="269872at2759"/>
<dbReference type="PANTHER" id="PTHR23313:SF0">
    <property type="entry name" value="TESTIS-EXPRESSED PROTEIN 9"/>
    <property type="match status" value="1"/>
</dbReference>
<sequence length="305" mass="35280">MSDDLLAKEKEFYRLNRDLQLKTRDVMKTVDSIIHARTENLFNDANPNLEDAKAARLGDTTLRIDKQLRTSSIKVSEAPSVECIDDTEIPKKGSNVGNKAVITLLKGKIDMLYKKLQTMQLEYNNKCDYCKELEVEKKKLDDAQIKLRNQIETLNDTVTKLERVNSDTLSDYQALSNENIVLKKDLESFKKEIRTLNQQSTNLDVRLNRSLESNEKLKSALKCSQIEEKELRNQIRKLQDDKRLAVKNLEKQRSELVQAFKKQTLLIDNLKKQNIHLMANGQITLTKEDFAKLLEWKPQKVTDVS</sequence>
<dbReference type="AlphaFoldDB" id="A0A6J1PIL3"/>
<protein>
    <submittedName>
        <fullName evidence="3">Testis-expressed protein 9-like</fullName>
    </submittedName>
</protein>
<dbReference type="RefSeq" id="XP_024869183.1">
    <property type="nucleotide sequence ID" value="XM_025013415.1"/>
</dbReference>
<evidence type="ECO:0000313" key="3">
    <source>
        <dbReference type="RefSeq" id="XP_024869183.1"/>
    </source>
</evidence>
<name>A0A6J1PIL3_9HYME</name>
<proteinExistence type="predicted"/>
<dbReference type="GeneID" id="112452947"/>
<dbReference type="Gene3D" id="1.10.287.1490">
    <property type="match status" value="1"/>
</dbReference>
<evidence type="ECO:0000313" key="2">
    <source>
        <dbReference type="Proteomes" id="UP000504618"/>
    </source>
</evidence>
<keyword evidence="1" id="KW-0175">Coiled coil</keyword>
<keyword evidence="2" id="KW-1185">Reference proteome</keyword>
<reference evidence="3" key="1">
    <citation type="submission" date="2025-08" db="UniProtKB">
        <authorList>
            <consortium name="RefSeq"/>
        </authorList>
    </citation>
    <scope>IDENTIFICATION</scope>
    <source>
        <tissue evidence="3">Whole body</tissue>
    </source>
</reference>
<gene>
    <name evidence="3" type="primary">LOC112452947</name>
</gene>
<feature type="coiled-coil region" evidence="1">
    <location>
        <begin position="130"/>
        <end position="255"/>
    </location>
</feature>
<evidence type="ECO:0000256" key="1">
    <source>
        <dbReference type="SAM" id="Coils"/>
    </source>
</evidence>
<dbReference type="Proteomes" id="UP000504618">
    <property type="component" value="Unplaced"/>
</dbReference>
<accession>A0A6J1PIL3</accession>
<organism evidence="2 3">
    <name type="scientific">Temnothorax curvispinosus</name>
    <dbReference type="NCBI Taxonomy" id="300111"/>
    <lineage>
        <taxon>Eukaryota</taxon>
        <taxon>Metazoa</taxon>
        <taxon>Ecdysozoa</taxon>
        <taxon>Arthropoda</taxon>
        <taxon>Hexapoda</taxon>
        <taxon>Insecta</taxon>
        <taxon>Pterygota</taxon>
        <taxon>Neoptera</taxon>
        <taxon>Endopterygota</taxon>
        <taxon>Hymenoptera</taxon>
        <taxon>Apocrita</taxon>
        <taxon>Aculeata</taxon>
        <taxon>Formicoidea</taxon>
        <taxon>Formicidae</taxon>
        <taxon>Myrmicinae</taxon>
        <taxon>Temnothorax</taxon>
    </lineage>
</organism>